<dbReference type="RefSeq" id="WP_090671813.1">
    <property type="nucleotide sequence ID" value="NZ_FMTT01000015.1"/>
</dbReference>
<dbReference type="PANTHER" id="PTHR35005">
    <property type="entry name" value="3-DEHYDRO-SCYLLO-INOSOSE HYDROLASE"/>
    <property type="match status" value="1"/>
</dbReference>
<evidence type="ECO:0000256" key="1">
    <source>
        <dbReference type="ARBA" id="ARBA00001947"/>
    </source>
</evidence>
<dbReference type="OrthoDB" id="9801445at2"/>
<evidence type="ECO:0000256" key="5">
    <source>
        <dbReference type="ARBA" id="ARBA00024029"/>
    </source>
</evidence>
<dbReference type="AlphaFoldDB" id="A0A1G4RHC5"/>
<dbReference type="EMBL" id="FMTT01000015">
    <property type="protein sequence ID" value="SCW56228.1"/>
    <property type="molecule type" value="Genomic_DNA"/>
</dbReference>
<dbReference type="GO" id="GO:0046872">
    <property type="term" value="F:metal ion binding"/>
    <property type="evidence" value="ECO:0007669"/>
    <property type="project" value="UniProtKB-KW"/>
</dbReference>
<evidence type="ECO:0000256" key="4">
    <source>
        <dbReference type="ARBA" id="ARBA00022833"/>
    </source>
</evidence>
<sequence length="251" mass="28166">MLSFKNTTMEVSISGIDTAVLSVGATEQFGPYLPMHLDTLIAELYADAYGRELNAYVLPTIPFNTSEEHANFKGTVTVSPNILTAMLEEIICNLIRQGFRKFLVCTGHGGSYWEGAFVKHINYKYPQIILISANHNNHLAWEEAIEAAGLTGLNEMHGGLLSVCTAMWLCPELVKPNSMGSDIPSENRLYADYLGWDKLTQDGCWGKFEEGIYSHEELAEKGKTFWNTFIQKRTEGLKQILEEGYRRKTQG</sequence>
<dbReference type="Gene3D" id="3.40.50.10310">
    <property type="entry name" value="Creatininase"/>
    <property type="match status" value="1"/>
</dbReference>
<comment type="similarity">
    <text evidence="5">Belongs to the creatininase superfamily.</text>
</comment>
<keyword evidence="2" id="KW-0479">Metal-binding</keyword>
<dbReference type="Proteomes" id="UP000198601">
    <property type="component" value="Unassembled WGS sequence"/>
</dbReference>
<name>A0A1G4RHC5_9BACL</name>
<evidence type="ECO:0000313" key="6">
    <source>
        <dbReference type="EMBL" id="SCW56228.1"/>
    </source>
</evidence>
<keyword evidence="4" id="KW-0862">Zinc</keyword>
<dbReference type="PANTHER" id="PTHR35005:SF1">
    <property type="entry name" value="2-AMINO-5-FORMYLAMINO-6-RIBOSYLAMINOPYRIMIDIN-4(3H)-ONE 5'-MONOPHOSPHATE DEFORMYLASE"/>
    <property type="match status" value="1"/>
</dbReference>
<accession>A0A1G4RHC5</accession>
<dbReference type="Pfam" id="PF02633">
    <property type="entry name" value="Creatininase"/>
    <property type="match status" value="1"/>
</dbReference>
<dbReference type="InterPro" id="IPR003785">
    <property type="entry name" value="Creatininase/forma_Hydrolase"/>
</dbReference>
<organism evidence="6 7">
    <name type="scientific">Paenibacillus tianmuensis</name>
    <dbReference type="NCBI Taxonomy" id="624147"/>
    <lineage>
        <taxon>Bacteria</taxon>
        <taxon>Bacillati</taxon>
        <taxon>Bacillota</taxon>
        <taxon>Bacilli</taxon>
        <taxon>Bacillales</taxon>
        <taxon>Paenibacillaceae</taxon>
        <taxon>Paenibacillus</taxon>
    </lineage>
</organism>
<dbReference type="STRING" id="624147.SAMN04487970_1015103"/>
<dbReference type="SUPFAM" id="SSF102215">
    <property type="entry name" value="Creatininase"/>
    <property type="match status" value="1"/>
</dbReference>
<proteinExistence type="inferred from homology"/>
<evidence type="ECO:0000313" key="7">
    <source>
        <dbReference type="Proteomes" id="UP000198601"/>
    </source>
</evidence>
<protein>
    <submittedName>
        <fullName evidence="6">Creatinine amidohydrolase</fullName>
    </submittedName>
</protein>
<dbReference type="GO" id="GO:0009231">
    <property type="term" value="P:riboflavin biosynthetic process"/>
    <property type="evidence" value="ECO:0007669"/>
    <property type="project" value="TreeGrafter"/>
</dbReference>
<comment type="cofactor">
    <cofactor evidence="1">
        <name>Zn(2+)</name>
        <dbReference type="ChEBI" id="CHEBI:29105"/>
    </cofactor>
</comment>
<evidence type="ECO:0000256" key="2">
    <source>
        <dbReference type="ARBA" id="ARBA00022723"/>
    </source>
</evidence>
<keyword evidence="3 6" id="KW-0378">Hydrolase</keyword>
<keyword evidence="7" id="KW-1185">Reference proteome</keyword>
<reference evidence="7" key="1">
    <citation type="submission" date="2016-10" db="EMBL/GenBank/DDBJ databases">
        <authorList>
            <person name="Varghese N."/>
            <person name="Submissions S."/>
        </authorList>
    </citation>
    <scope>NUCLEOTIDE SEQUENCE [LARGE SCALE GENOMIC DNA]</scope>
    <source>
        <strain evidence="7">CGMCC 1.8946</strain>
    </source>
</reference>
<evidence type="ECO:0000256" key="3">
    <source>
        <dbReference type="ARBA" id="ARBA00022801"/>
    </source>
</evidence>
<dbReference type="GO" id="GO:0016811">
    <property type="term" value="F:hydrolase activity, acting on carbon-nitrogen (but not peptide) bonds, in linear amides"/>
    <property type="evidence" value="ECO:0007669"/>
    <property type="project" value="TreeGrafter"/>
</dbReference>
<dbReference type="InterPro" id="IPR024087">
    <property type="entry name" value="Creatininase-like_sf"/>
</dbReference>
<gene>
    <name evidence="6" type="ORF">SAMN04487970_1015103</name>
</gene>